<dbReference type="Gene3D" id="3.40.50.12780">
    <property type="entry name" value="N-terminal domain of ligase-like"/>
    <property type="match status" value="1"/>
</dbReference>
<dbReference type="InterPro" id="IPR042099">
    <property type="entry name" value="ANL_N_sf"/>
</dbReference>
<dbReference type="InterPro" id="IPR045851">
    <property type="entry name" value="AMP-bd_C_sf"/>
</dbReference>
<dbReference type="PANTHER" id="PTHR43767:SF1">
    <property type="entry name" value="NONRIBOSOMAL PEPTIDE SYNTHASE PES1 (EUROFUNG)-RELATED"/>
    <property type="match status" value="1"/>
</dbReference>
<dbReference type="RefSeq" id="WP_233487898.1">
    <property type="nucleotide sequence ID" value="NZ_CP122565.1"/>
</dbReference>
<dbReference type="SUPFAM" id="SSF56801">
    <property type="entry name" value="Acetyl-CoA synthetase-like"/>
    <property type="match status" value="1"/>
</dbReference>
<dbReference type="PROSITE" id="PS00455">
    <property type="entry name" value="AMP_BINDING"/>
    <property type="match status" value="1"/>
</dbReference>
<protein>
    <submittedName>
        <fullName evidence="3">AMP-binding protein</fullName>
    </submittedName>
</protein>
<evidence type="ECO:0000259" key="2">
    <source>
        <dbReference type="Pfam" id="PF13193"/>
    </source>
</evidence>
<proteinExistence type="predicted"/>
<accession>A0AAJ6AN12</accession>
<dbReference type="EMBL" id="CP122566">
    <property type="protein sequence ID" value="WGH93055.1"/>
    <property type="molecule type" value="Genomic_DNA"/>
</dbReference>
<dbReference type="GO" id="GO:0016878">
    <property type="term" value="F:acid-thiol ligase activity"/>
    <property type="evidence" value="ECO:0007669"/>
    <property type="project" value="UniProtKB-ARBA"/>
</dbReference>
<dbReference type="InterPro" id="IPR025110">
    <property type="entry name" value="AMP-bd_C"/>
</dbReference>
<reference evidence="3 4" key="1">
    <citation type="submission" date="2023-03" db="EMBL/GenBank/DDBJ databases">
        <title>Complete genome sequences of several Auritidibacter ignavus strains isolated from ear infections.</title>
        <authorList>
            <person name="Baehr T."/>
            <person name="Baumhoegger A.M."/>
        </authorList>
    </citation>
    <scope>NUCLEOTIDE SEQUENCE [LARGE SCALE GENOMIC DNA]</scope>
    <source>
        <strain evidence="3 4">BABAE-6</strain>
    </source>
</reference>
<name>A0AAJ6AN12_9MICC</name>
<evidence type="ECO:0000313" key="4">
    <source>
        <dbReference type="Proteomes" id="UP001224674"/>
    </source>
</evidence>
<dbReference type="InterPro" id="IPR020845">
    <property type="entry name" value="AMP-binding_CS"/>
</dbReference>
<dbReference type="InterPro" id="IPR050237">
    <property type="entry name" value="ATP-dep_AMP-bd_enzyme"/>
</dbReference>
<feature type="domain" description="AMP-binding enzyme C-terminal" evidence="2">
    <location>
        <begin position="314"/>
        <end position="394"/>
    </location>
</feature>
<keyword evidence="4" id="KW-1185">Reference proteome</keyword>
<dbReference type="Gene3D" id="3.30.300.30">
    <property type="match status" value="1"/>
</dbReference>
<dbReference type="Proteomes" id="UP001224674">
    <property type="component" value="Chromosome"/>
</dbReference>
<evidence type="ECO:0000313" key="3">
    <source>
        <dbReference type="EMBL" id="WGH93055.1"/>
    </source>
</evidence>
<sequence length="406" mass="42769">MDLPTPHQLDQMLVALQRAMDHTGDPVEFTGSGEVIFRPEARDPARGGGPDIAAVVRTSGSTGKPKQTLLSTSALQASATATAEALAGQGRWLLAVGAQFVAGLAVLSRSIMAGTTPLVLPSGPFTAEKFVATTAGLNERTPVDQPRYVSLVPTQLTRLLEAGEAIPEVIDGLRSYSAVLVGGARAPQASVEAARQHGIKLMLTYGSSETCGGCVYNGRPLPGVDLGVARHTIAGGAAVDRVTLTGAMVATGYLDQPKLTAEHFRTGPDGTRTYLTDDYGEILTASTSQTPQLRVLGRVDDVLISGAVKVSAAEIQRVLESHPTIREAFVTGVADDHWGQRIVAGIVPAEDAAIESGSQRDTALRRWVRAQLGEAAAPKSFTVLERIPLLANGKPDRRYLQQLLSE</sequence>
<dbReference type="PANTHER" id="PTHR43767">
    <property type="entry name" value="LONG-CHAIN-FATTY-ACID--COA LIGASE"/>
    <property type="match status" value="1"/>
</dbReference>
<dbReference type="InterPro" id="IPR000873">
    <property type="entry name" value="AMP-dep_synth/lig_dom"/>
</dbReference>
<dbReference type="Pfam" id="PF00501">
    <property type="entry name" value="AMP-binding"/>
    <property type="match status" value="1"/>
</dbReference>
<gene>
    <name evidence="3" type="ORF">QDX21_12305</name>
</gene>
<evidence type="ECO:0000259" key="1">
    <source>
        <dbReference type="Pfam" id="PF00501"/>
    </source>
</evidence>
<dbReference type="AlphaFoldDB" id="A0AAJ6AN12"/>
<organism evidence="3 4">
    <name type="scientific">Auritidibacter ignavus</name>
    <dbReference type="NCBI Taxonomy" id="678932"/>
    <lineage>
        <taxon>Bacteria</taxon>
        <taxon>Bacillati</taxon>
        <taxon>Actinomycetota</taxon>
        <taxon>Actinomycetes</taxon>
        <taxon>Micrococcales</taxon>
        <taxon>Micrococcaceae</taxon>
        <taxon>Auritidibacter</taxon>
    </lineage>
</organism>
<dbReference type="Pfam" id="PF13193">
    <property type="entry name" value="AMP-binding_C"/>
    <property type="match status" value="1"/>
</dbReference>
<feature type="domain" description="AMP-dependent synthetase/ligase" evidence="1">
    <location>
        <begin position="41"/>
        <end position="220"/>
    </location>
</feature>